<keyword evidence="2" id="KW-1185">Reference proteome</keyword>
<sequence length="1309" mass="147635">MAEDGKIKIEKFDGTDYGFWKMQIEDMLYQKSLHLPMLGVQPDDMYDEDWKLLDRQALGVVRLSLAKSVAYNIVNETTTYGVFKALSNMYEKPSASNKVFLIKQLVNTKMTEGMSVTAHINEFNSIISRLASVAIKVEDEVQALLLLSSLPDSWSGTVTAVSSASGTTKLTFESIRDLIVNEDIRRRSNGETSSSSSILHTESRGRKNERGRGRGRSKSRKRGQSKTRKDIECWNCKEKGHFRSQCPKPQAEKKEVNNVSSEDSGDFLICCVENSAESWIMDSGASFHAVSCPDMVKNLQTGALGKVRLADDQMLDITGIGDVDLKTSLGTTWTLKDVRVIPNLRRKLISVGKLDDEGFDVHFGGGQWKVIKGNLVIAKGKNKGTLYMVEIPSDGVHAVTTNPSPSNLWHQRLGHMSNKGLKMLAQKGKFPDLKKVETEFCESCVIGKQKRVTFVKTGKTPKAQKLELVHSDVFGPTPVSSLGGKNYYVTFIDDSTRKVWVYFLKNKSDVFDTFKIWKSAVENETDLKVKCLKSDNGGEYISKEFVDYCAKQGIKMIKTVPGTPQQNGVAERMNRTLNERARSMRINAGLPKTFWADAVNTAAYLINRSPCVPLDLKLPEEMWQGKEVSLKHLKVFGCTAYSLLKDGDRDKLDSKTKKCTFIGYGSDEMGYRLWDSESRKIIRSKNVTFNEAELYKDRNNKSPEVHKEYVEYEGGEKKKEASVEIPKSGDDSTDSGSSEDDSRNDSEDEETSPPAPESPATPQVQPRRSSRVIRPPQRYSPSVNYILLTENGEPQCYSEAKRLKDSLQWELAMKDEMKSLEKNKTWLLTKLPSGKKALQNKWVFRVKDEHDGTKRYKARLVVKGFQQKEGIDFNEIFSPVVKMTTIRLVLSIVAAEGLHLEQLDVKTAFLHGDLDEEIYMTQLEGFQIKGKENLVCKLKKSLYGLKQAPRQWYLKFDNFMRRAGYKRCDNDHCCYIKKFKGSYIILLLYVDDMLIAGSDMTEIKKLKKQMSEEFEMKNLGAANQILGMSIFRNKEDGSLTLSQEKYIEKVLEKFSLKDAKIRSTPLGSHFKLSKVQSPKSDEDKKEMTKVPYASAVGSLMYAMVCTRPDIAHAVGVVSRFMSNPGREHWEAVKWLLRYLKGTSKVALHFKGKDVILKGFADADLGGCKDSYKSTTGYVFTVGGTAVSWMSKLQKSVALSTTEAEYMAVAEASKELIWLKNFLEELGKEQVDCALFCDNQSAIHLAKNPVFHSKTKHIQLRYHFIRERINDGTMKLKKIKGTENPADMLTKVVTLEKLKLCIASTGLQDN</sequence>
<accession>A0ACB9CXK0</accession>
<proteinExistence type="predicted"/>
<name>A0ACB9CXK0_CICIN</name>
<comment type="caution">
    <text evidence="1">The sequence shown here is derived from an EMBL/GenBank/DDBJ whole genome shotgun (WGS) entry which is preliminary data.</text>
</comment>
<dbReference type="EMBL" id="CM042013">
    <property type="protein sequence ID" value="KAI3738976.1"/>
    <property type="molecule type" value="Genomic_DNA"/>
</dbReference>
<reference evidence="2" key="1">
    <citation type="journal article" date="2022" name="Mol. Ecol. Resour.">
        <title>The genomes of chicory, endive, great burdock and yacon provide insights into Asteraceae palaeo-polyploidization history and plant inulin production.</title>
        <authorList>
            <person name="Fan W."/>
            <person name="Wang S."/>
            <person name="Wang H."/>
            <person name="Wang A."/>
            <person name="Jiang F."/>
            <person name="Liu H."/>
            <person name="Zhao H."/>
            <person name="Xu D."/>
            <person name="Zhang Y."/>
        </authorList>
    </citation>
    <scope>NUCLEOTIDE SEQUENCE [LARGE SCALE GENOMIC DNA]</scope>
    <source>
        <strain evidence="2">cv. Punajuju</strain>
    </source>
</reference>
<evidence type="ECO:0000313" key="1">
    <source>
        <dbReference type="EMBL" id="KAI3738976.1"/>
    </source>
</evidence>
<reference evidence="1 2" key="2">
    <citation type="journal article" date="2022" name="Mol. Ecol. Resour.">
        <title>The genomes of chicory, endive, great burdock and yacon provide insights into Asteraceae paleo-polyploidization history and plant inulin production.</title>
        <authorList>
            <person name="Fan W."/>
            <person name="Wang S."/>
            <person name="Wang H."/>
            <person name="Wang A."/>
            <person name="Jiang F."/>
            <person name="Liu H."/>
            <person name="Zhao H."/>
            <person name="Xu D."/>
            <person name="Zhang Y."/>
        </authorList>
    </citation>
    <scope>NUCLEOTIDE SEQUENCE [LARGE SCALE GENOMIC DNA]</scope>
    <source>
        <strain evidence="2">cv. Punajuju</strain>
        <tissue evidence="1">Leaves</tissue>
    </source>
</reference>
<protein>
    <submittedName>
        <fullName evidence="1">Uncharacterized protein</fullName>
    </submittedName>
</protein>
<evidence type="ECO:0000313" key="2">
    <source>
        <dbReference type="Proteomes" id="UP001055811"/>
    </source>
</evidence>
<gene>
    <name evidence="1" type="ORF">L2E82_29294</name>
</gene>
<organism evidence="1 2">
    <name type="scientific">Cichorium intybus</name>
    <name type="common">Chicory</name>
    <dbReference type="NCBI Taxonomy" id="13427"/>
    <lineage>
        <taxon>Eukaryota</taxon>
        <taxon>Viridiplantae</taxon>
        <taxon>Streptophyta</taxon>
        <taxon>Embryophyta</taxon>
        <taxon>Tracheophyta</taxon>
        <taxon>Spermatophyta</taxon>
        <taxon>Magnoliopsida</taxon>
        <taxon>eudicotyledons</taxon>
        <taxon>Gunneridae</taxon>
        <taxon>Pentapetalae</taxon>
        <taxon>asterids</taxon>
        <taxon>campanulids</taxon>
        <taxon>Asterales</taxon>
        <taxon>Asteraceae</taxon>
        <taxon>Cichorioideae</taxon>
        <taxon>Cichorieae</taxon>
        <taxon>Cichoriinae</taxon>
        <taxon>Cichorium</taxon>
    </lineage>
</organism>
<dbReference type="Proteomes" id="UP001055811">
    <property type="component" value="Linkage Group LG05"/>
</dbReference>